<dbReference type="PANTHER" id="PTHR12151">
    <property type="entry name" value="ELECTRON TRANSPORT PROTIN SCO1/SENC FAMILY MEMBER"/>
    <property type="match status" value="1"/>
</dbReference>
<evidence type="ECO:0000256" key="1">
    <source>
        <dbReference type="ARBA" id="ARBA00010996"/>
    </source>
</evidence>
<comment type="similarity">
    <text evidence="1">Belongs to the SCO1/2 family.</text>
</comment>
<reference evidence="5 6" key="1">
    <citation type="submission" date="2022-12" db="EMBL/GenBank/DDBJ databases">
        <title>Chitinophagaceae gen. sp. nov., a new member of the family Chitinophagaceae, isolated from soil in a chemical factory.</title>
        <authorList>
            <person name="Ke Z."/>
        </authorList>
    </citation>
    <scope>NUCLEOTIDE SEQUENCE [LARGE SCALE GENOMIC DNA]</scope>
    <source>
        <strain evidence="5 6">LY-5</strain>
    </source>
</reference>
<organism evidence="5 6">
    <name type="scientific">Polluticaenibacter yanchengensis</name>
    <dbReference type="NCBI Taxonomy" id="3014562"/>
    <lineage>
        <taxon>Bacteria</taxon>
        <taxon>Pseudomonadati</taxon>
        <taxon>Bacteroidota</taxon>
        <taxon>Chitinophagia</taxon>
        <taxon>Chitinophagales</taxon>
        <taxon>Chitinophagaceae</taxon>
        <taxon>Polluticaenibacter</taxon>
    </lineage>
</organism>
<dbReference type="Pfam" id="PF02630">
    <property type="entry name" value="SCO1-SenC"/>
    <property type="match status" value="1"/>
</dbReference>
<feature type="domain" description="Thioredoxin" evidence="4">
    <location>
        <begin position="36"/>
        <end position="202"/>
    </location>
</feature>
<proteinExistence type="inferred from homology"/>
<dbReference type="InterPro" id="IPR036249">
    <property type="entry name" value="Thioredoxin-like_sf"/>
</dbReference>
<evidence type="ECO:0000313" key="5">
    <source>
        <dbReference type="EMBL" id="MDA3614108.1"/>
    </source>
</evidence>
<protein>
    <submittedName>
        <fullName evidence="5">SCO family protein</fullName>
    </submittedName>
</protein>
<keyword evidence="3" id="KW-1133">Transmembrane helix</keyword>
<sequence length="203" mass="23194">MISKKNVIIAASLFAVLLFGFWYFLFRGTENYKVKLPVLSSVKPFEATTQDGIAFNPEFIKDKIYIANFFFTTCPGICPIMNNNVKEVYETFKGNDSIKFLSFTCQPEVDSVPLLKHYADSMQANPTQWQFLTGNKVALYNLARVSYLIDDPKNNVGTIDDQFLHSQFLALVDRQGRVRGVYDGLKPSEMKDLKDDINILFKE</sequence>
<accession>A0ABT4UH56</accession>
<evidence type="ECO:0000313" key="6">
    <source>
        <dbReference type="Proteomes" id="UP001210231"/>
    </source>
</evidence>
<feature type="transmembrane region" description="Helical" evidence="3">
    <location>
        <begin position="7"/>
        <end position="26"/>
    </location>
</feature>
<gene>
    <name evidence="5" type="ORF">O3P16_04775</name>
</gene>
<dbReference type="InterPro" id="IPR003782">
    <property type="entry name" value="SCO1/SenC"/>
</dbReference>
<evidence type="ECO:0000256" key="2">
    <source>
        <dbReference type="ARBA" id="ARBA00023008"/>
    </source>
</evidence>
<dbReference type="CDD" id="cd02968">
    <property type="entry name" value="SCO"/>
    <property type="match status" value="1"/>
</dbReference>
<dbReference type="InterPro" id="IPR013766">
    <property type="entry name" value="Thioredoxin_domain"/>
</dbReference>
<dbReference type="PROSITE" id="PS51352">
    <property type="entry name" value="THIOREDOXIN_2"/>
    <property type="match status" value="1"/>
</dbReference>
<evidence type="ECO:0000256" key="3">
    <source>
        <dbReference type="SAM" id="Phobius"/>
    </source>
</evidence>
<dbReference type="Proteomes" id="UP001210231">
    <property type="component" value="Unassembled WGS sequence"/>
</dbReference>
<evidence type="ECO:0000259" key="4">
    <source>
        <dbReference type="PROSITE" id="PS51352"/>
    </source>
</evidence>
<name>A0ABT4UH56_9BACT</name>
<keyword evidence="3" id="KW-0812">Transmembrane</keyword>
<dbReference type="PANTHER" id="PTHR12151:SF25">
    <property type="entry name" value="LINALOOL DEHYDRATASE_ISOMERASE DOMAIN-CONTAINING PROTEIN"/>
    <property type="match status" value="1"/>
</dbReference>
<dbReference type="SUPFAM" id="SSF52833">
    <property type="entry name" value="Thioredoxin-like"/>
    <property type="match status" value="1"/>
</dbReference>
<keyword evidence="3" id="KW-0472">Membrane</keyword>
<dbReference type="EMBL" id="JAQGEF010000004">
    <property type="protein sequence ID" value="MDA3614108.1"/>
    <property type="molecule type" value="Genomic_DNA"/>
</dbReference>
<keyword evidence="6" id="KW-1185">Reference proteome</keyword>
<comment type="caution">
    <text evidence="5">The sequence shown here is derived from an EMBL/GenBank/DDBJ whole genome shotgun (WGS) entry which is preliminary data.</text>
</comment>
<dbReference type="Gene3D" id="3.40.30.10">
    <property type="entry name" value="Glutaredoxin"/>
    <property type="match status" value="1"/>
</dbReference>
<dbReference type="RefSeq" id="WP_407030435.1">
    <property type="nucleotide sequence ID" value="NZ_JAQGEF010000004.1"/>
</dbReference>
<keyword evidence="2" id="KW-0186">Copper</keyword>